<feature type="active site" evidence="10 11">
    <location>
        <position position="184"/>
    </location>
</feature>
<dbReference type="Proteomes" id="UP000316213">
    <property type="component" value="Unassembled WGS sequence"/>
</dbReference>
<keyword evidence="4 10" id="KW-0378">Hydrolase</keyword>
<keyword evidence="3 10" id="KW-0028">Amino-acid biosynthesis</keyword>
<dbReference type="PANTHER" id="PTHR42701">
    <property type="entry name" value="IMIDAZOLE GLYCEROL PHOSPHATE SYNTHASE SUBUNIT HISH"/>
    <property type="match status" value="1"/>
</dbReference>
<evidence type="ECO:0000256" key="4">
    <source>
        <dbReference type="ARBA" id="ARBA00022801"/>
    </source>
</evidence>
<evidence type="ECO:0000313" key="13">
    <source>
        <dbReference type="EMBL" id="TWT95710.1"/>
    </source>
</evidence>
<gene>
    <name evidence="13" type="primary">hisH1_2</name>
    <name evidence="10" type="synonym">hisH</name>
    <name evidence="13" type="ORF">Pla100_33520</name>
</gene>
<keyword evidence="13" id="KW-0328">Glycosyltransferase</keyword>
<sequence>MITIIDYQMGNLRSVQKAVEKAGVEAEITSDPQKIAAAEKLILPGVGAFGDAIAEIRHRDLESPIRDYLAADRPFLGICLGLQMLFEQGFEHGTHEGLGVIAGDVVRFELPGEFKIPHMGWNTVEPGPAGEDLGIDPGTYYYFVHSFYVRPTDPSVVALTCDYGGRFCAAIRRGNLIATQFHPEKSQQAGLSLVERFATGTLMTGTTLNPATSTAPANS</sequence>
<evidence type="ECO:0000256" key="3">
    <source>
        <dbReference type="ARBA" id="ARBA00022605"/>
    </source>
</evidence>
<dbReference type="InterPro" id="IPR010139">
    <property type="entry name" value="Imidazole-glycPsynth_HisH"/>
</dbReference>
<dbReference type="Gene3D" id="3.40.50.880">
    <property type="match status" value="1"/>
</dbReference>
<dbReference type="PROSITE" id="PS51273">
    <property type="entry name" value="GATASE_TYPE_1"/>
    <property type="match status" value="1"/>
</dbReference>
<keyword evidence="14" id="KW-1185">Reference proteome</keyword>
<accession>A0A5C6A8J5</accession>
<comment type="caution">
    <text evidence="13">The sequence shown here is derived from an EMBL/GenBank/DDBJ whole genome shotgun (WGS) entry which is preliminary data.</text>
</comment>
<name>A0A5C6A8J5_9BACT</name>
<dbReference type="EMBL" id="SJPM01000006">
    <property type="protein sequence ID" value="TWT95710.1"/>
    <property type="molecule type" value="Genomic_DNA"/>
</dbReference>
<keyword evidence="7 10" id="KW-0456">Lyase</keyword>
<dbReference type="SUPFAM" id="SSF52317">
    <property type="entry name" value="Class I glutamine amidotransferase-like"/>
    <property type="match status" value="1"/>
</dbReference>
<dbReference type="NCBIfam" id="TIGR01855">
    <property type="entry name" value="IMP_synth_hisH"/>
    <property type="match status" value="1"/>
</dbReference>
<comment type="function">
    <text evidence="10">IGPS catalyzes the conversion of PRFAR and glutamine to IGP, AICAR and glutamate. The HisH subunit catalyzes the hydrolysis of glutamine to glutamate and ammonia as part of the synthesis of IGP and AICAR. The resulting ammonia molecule is channeled to the active site of HisF.</text>
</comment>
<keyword evidence="10" id="KW-0963">Cytoplasm</keyword>
<dbReference type="GO" id="GO:0016829">
    <property type="term" value="F:lyase activity"/>
    <property type="evidence" value="ECO:0007669"/>
    <property type="project" value="UniProtKB-KW"/>
</dbReference>
<feature type="active site" description="Nucleophile" evidence="10 11">
    <location>
        <position position="79"/>
    </location>
</feature>
<evidence type="ECO:0000256" key="2">
    <source>
        <dbReference type="ARBA" id="ARBA00011152"/>
    </source>
</evidence>
<feature type="domain" description="Glutamine amidotransferase" evidence="12">
    <location>
        <begin position="4"/>
        <end position="190"/>
    </location>
</feature>
<dbReference type="AlphaFoldDB" id="A0A5C6A8J5"/>
<evidence type="ECO:0000256" key="9">
    <source>
        <dbReference type="ARBA" id="ARBA00049534"/>
    </source>
</evidence>
<evidence type="ECO:0000256" key="6">
    <source>
        <dbReference type="ARBA" id="ARBA00023102"/>
    </source>
</evidence>
<dbReference type="UniPathway" id="UPA00031">
    <property type="reaction ID" value="UER00010"/>
</dbReference>
<protein>
    <recommendedName>
        <fullName evidence="10">Imidazole glycerol phosphate synthase subunit HisH</fullName>
        <ecNumber evidence="10">4.3.2.10</ecNumber>
    </recommendedName>
    <alternativeName>
        <fullName evidence="10">IGP synthase glutaminase subunit</fullName>
        <ecNumber evidence="10">3.5.1.2</ecNumber>
    </alternativeName>
    <alternativeName>
        <fullName evidence="10">IGP synthase subunit HisH</fullName>
    </alternativeName>
    <alternativeName>
        <fullName evidence="10">ImGP synthase subunit HisH</fullName>
        <shortName evidence="10">IGPS subunit HisH</shortName>
    </alternativeName>
</protein>
<keyword evidence="13" id="KW-0808">Transferase</keyword>
<dbReference type="GO" id="GO:0000105">
    <property type="term" value="P:L-histidine biosynthetic process"/>
    <property type="evidence" value="ECO:0007669"/>
    <property type="project" value="UniProtKB-UniRule"/>
</dbReference>
<evidence type="ECO:0000313" key="14">
    <source>
        <dbReference type="Proteomes" id="UP000316213"/>
    </source>
</evidence>
<evidence type="ECO:0000259" key="12">
    <source>
        <dbReference type="Pfam" id="PF00117"/>
    </source>
</evidence>
<dbReference type="EC" id="4.3.2.10" evidence="10"/>
<feature type="active site" evidence="10 11">
    <location>
        <position position="182"/>
    </location>
</feature>
<dbReference type="OrthoDB" id="9807137at2"/>
<organism evidence="13 14">
    <name type="scientific">Neorhodopirellula pilleata</name>
    <dbReference type="NCBI Taxonomy" id="2714738"/>
    <lineage>
        <taxon>Bacteria</taxon>
        <taxon>Pseudomonadati</taxon>
        <taxon>Planctomycetota</taxon>
        <taxon>Planctomycetia</taxon>
        <taxon>Pirellulales</taxon>
        <taxon>Pirellulaceae</taxon>
        <taxon>Neorhodopirellula</taxon>
    </lineage>
</organism>
<evidence type="ECO:0000256" key="5">
    <source>
        <dbReference type="ARBA" id="ARBA00022962"/>
    </source>
</evidence>
<keyword evidence="6 10" id="KW-0368">Histidine biosynthesis</keyword>
<dbReference type="InterPro" id="IPR029062">
    <property type="entry name" value="Class_I_gatase-like"/>
</dbReference>
<comment type="catalytic activity">
    <reaction evidence="9 10">
        <text>L-glutamine + H2O = L-glutamate + NH4(+)</text>
        <dbReference type="Rhea" id="RHEA:15889"/>
        <dbReference type="ChEBI" id="CHEBI:15377"/>
        <dbReference type="ChEBI" id="CHEBI:28938"/>
        <dbReference type="ChEBI" id="CHEBI:29985"/>
        <dbReference type="ChEBI" id="CHEBI:58359"/>
        <dbReference type="EC" id="3.5.1.2"/>
    </reaction>
</comment>
<evidence type="ECO:0000256" key="1">
    <source>
        <dbReference type="ARBA" id="ARBA00005091"/>
    </source>
</evidence>
<dbReference type="GO" id="GO:0005737">
    <property type="term" value="C:cytoplasm"/>
    <property type="evidence" value="ECO:0007669"/>
    <property type="project" value="UniProtKB-SubCell"/>
</dbReference>
<proteinExistence type="inferred from homology"/>
<dbReference type="Pfam" id="PF00117">
    <property type="entry name" value="GATase"/>
    <property type="match status" value="1"/>
</dbReference>
<evidence type="ECO:0000256" key="7">
    <source>
        <dbReference type="ARBA" id="ARBA00023239"/>
    </source>
</evidence>
<dbReference type="PIRSF" id="PIRSF000495">
    <property type="entry name" value="Amidotransf_hisH"/>
    <property type="match status" value="1"/>
</dbReference>
<dbReference type="InterPro" id="IPR017926">
    <property type="entry name" value="GATASE"/>
</dbReference>
<reference evidence="13 14" key="1">
    <citation type="submission" date="2019-02" db="EMBL/GenBank/DDBJ databases">
        <title>Deep-cultivation of Planctomycetes and their phenomic and genomic characterization uncovers novel biology.</title>
        <authorList>
            <person name="Wiegand S."/>
            <person name="Jogler M."/>
            <person name="Boedeker C."/>
            <person name="Pinto D."/>
            <person name="Vollmers J."/>
            <person name="Rivas-Marin E."/>
            <person name="Kohn T."/>
            <person name="Peeters S.H."/>
            <person name="Heuer A."/>
            <person name="Rast P."/>
            <person name="Oberbeckmann S."/>
            <person name="Bunk B."/>
            <person name="Jeske O."/>
            <person name="Meyerdierks A."/>
            <person name="Storesund J.E."/>
            <person name="Kallscheuer N."/>
            <person name="Luecker S."/>
            <person name="Lage O.M."/>
            <person name="Pohl T."/>
            <person name="Merkel B.J."/>
            <person name="Hornburger P."/>
            <person name="Mueller R.-W."/>
            <person name="Bruemmer F."/>
            <person name="Labrenz M."/>
            <person name="Spormann A.M."/>
            <person name="Op Den Camp H."/>
            <person name="Overmann J."/>
            <person name="Amann R."/>
            <person name="Jetten M.S.M."/>
            <person name="Mascher T."/>
            <person name="Medema M.H."/>
            <person name="Devos D.P."/>
            <person name="Kaster A.-K."/>
            <person name="Ovreas L."/>
            <person name="Rohde M."/>
            <person name="Galperin M.Y."/>
            <person name="Jogler C."/>
        </authorList>
    </citation>
    <scope>NUCLEOTIDE SEQUENCE [LARGE SCALE GENOMIC DNA]</scope>
    <source>
        <strain evidence="13 14">Pla100</strain>
    </source>
</reference>
<comment type="subcellular location">
    <subcellularLocation>
        <location evidence="10">Cytoplasm</location>
    </subcellularLocation>
</comment>
<dbReference type="EC" id="3.5.1.2" evidence="10"/>
<evidence type="ECO:0000256" key="10">
    <source>
        <dbReference type="HAMAP-Rule" id="MF_00278"/>
    </source>
</evidence>
<dbReference type="GO" id="GO:0000107">
    <property type="term" value="F:imidazoleglycerol-phosphate synthase activity"/>
    <property type="evidence" value="ECO:0007669"/>
    <property type="project" value="UniProtKB-UniRule"/>
</dbReference>
<comment type="catalytic activity">
    <reaction evidence="8 10">
        <text>5-[(5-phospho-1-deoxy-D-ribulos-1-ylimino)methylamino]-1-(5-phospho-beta-D-ribosyl)imidazole-4-carboxamide + L-glutamine = D-erythro-1-(imidazol-4-yl)glycerol 3-phosphate + 5-amino-1-(5-phospho-beta-D-ribosyl)imidazole-4-carboxamide + L-glutamate + H(+)</text>
        <dbReference type="Rhea" id="RHEA:24793"/>
        <dbReference type="ChEBI" id="CHEBI:15378"/>
        <dbReference type="ChEBI" id="CHEBI:29985"/>
        <dbReference type="ChEBI" id="CHEBI:58278"/>
        <dbReference type="ChEBI" id="CHEBI:58359"/>
        <dbReference type="ChEBI" id="CHEBI:58475"/>
        <dbReference type="ChEBI" id="CHEBI:58525"/>
        <dbReference type="EC" id="4.3.2.10"/>
    </reaction>
</comment>
<dbReference type="CDD" id="cd01748">
    <property type="entry name" value="GATase1_IGP_Synthase"/>
    <property type="match status" value="1"/>
</dbReference>
<keyword evidence="5 10" id="KW-0315">Glutamine amidotransferase</keyword>
<dbReference type="GO" id="GO:0004359">
    <property type="term" value="F:glutaminase activity"/>
    <property type="evidence" value="ECO:0007669"/>
    <property type="project" value="UniProtKB-EC"/>
</dbReference>
<dbReference type="RefSeq" id="WP_146578737.1">
    <property type="nucleotide sequence ID" value="NZ_SJPM01000006.1"/>
</dbReference>
<dbReference type="HAMAP" id="MF_00278">
    <property type="entry name" value="HisH"/>
    <property type="match status" value="1"/>
</dbReference>
<evidence type="ECO:0000256" key="8">
    <source>
        <dbReference type="ARBA" id="ARBA00047838"/>
    </source>
</evidence>
<dbReference type="PANTHER" id="PTHR42701:SF1">
    <property type="entry name" value="IMIDAZOLE GLYCEROL PHOSPHATE SYNTHASE SUBUNIT HISH"/>
    <property type="match status" value="1"/>
</dbReference>
<comment type="pathway">
    <text evidence="1 10">Amino-acid biosynthesis; L-histidine biosynthesis; L-histidine from 5-phospho-alpha-D-ribose 1-diphosphate: step 5/9.</text>
</comment>
<evidence type="ECO:0000256" key="11">
    <source>
        <dbReference type="PIRSR" id="PIRSR000495-1"/>
    </source>
</evidence>
<comment type="subunit">
    <text evidence="2 10">Heterodimer of HisH and HisF.</text>
</comment>